<evidence type="ECO:0000256" key="5">
    <source>
        <dbReference type="ARBA" id="ARBA00023136"/>
    </source>
</evidence>
<keyword evidence="7" id="KW-0808">Transferase</keyword>
<keyword evidence="8" id="KW-1185">Reference proteome</keyword>
<dbReference type="AlphaFoldDB" id="A0A2P8E636"/>
<proteinExistence type="predicted"/>
<dbReference type="GO" id="GO:0016020">
    <property type="term" value="C:membrane"/>
    <property type="evidence" value="ECO:0007669"/>
    <property type="project" value="UniProtKB-SubCell"/>
</dbReference>
<dbReference type="InterPro" id="IPR000537">
    <property type="entry name" value="UbiA_prenyltransferase"/>
</dbReference>
<keyword evidence="3 6" id="KW-0812">Transmembrane</keyword>
<feature type="transmembrane region" description="Helical" evidence="6">
    <location>
        <begin position="21"/>
        <end position="41"/>
    </location>
</feature>
<dbReference type="Proteomes" id="UP000240708">
    <property type="component" value="Unassembled WGS sequence"/>
</dbReference>
<dbReference type="PANTHER" id="PTHR42723:SF1">
    <property type="entry name" value="CHLOROPHYLL SYNTHASE, CHLOROPLASTIC"/>
    <property type="match status" value="1"/>
</dbReference>
<dbReference type="CDD" id="cd13964">
    <property type="entry name" value="PT_UbiA_1"/>
    <property type="match status" value="1"/>
</dbReference>
<organism evidence="7 8">
    <name type="scientific">Cecembia rubra</name>
    <dbReference type="NCBI Taxonomy" id="1485585"/>
    <lineage>
        <taxon>Bacteria</taxon>
        <taxon>Pseudomonadati</taxon>
        <taxon>Bacteroidota</taxon>
        <taxon>Cytophagia</taxon>
        <taxon>Cytophagales</taxon>
        <taxon>Cyclobacteriaceae</taxon>
        <taxon>Cecembia</taxon>
    </lineage>
</organism>
<feature type="transmembrane region" description="Helical" evidence="6">
    <location>
        <begin position="227"/>
        <end position="248"/>
    </location>
</feature>
<feature type="transmembrane region" description="Helical" evidence="6">
    <location>
        <begin position="200"/>
        <end position="221"/>
    </location>
</feature>
<dbReference type="PANTHER" id="PTHR42723">
    <property type="entry name" value="CHLOROPHYLL SYNTHASE"/>
    <property type="match status" value="1"/>
</dbReference>
<evidence type="ECO:0000256" key="2">
    <source>
        <dbReference type="ARBA" id="ARBA00022475"/>
    </source>
</evidence>
<keyword evidence="4 6" id="KW-1133">Transmembrane helix</keyword>
<dbReference type="EMBL" id="PYGF01000004">
    <property type="protein sequence ID" value="PSL04887.1"/>
    <property type="molecule type" value="Genomic_DNA"/>
</dbReference>
<sequence length="304" mass="32598">MGKIYFKAYLQLTRPANIITAISDIWAGFAVSGAAAMLLIPNTGNGDSFVFPLIYLSLATIGLYGGGVAFNDVFDAKLDAIERPERPIPSGKVKISHAAWMASSLILLGILAAFQVNIWSGFLALAVGFLAVLYDAWGKHQAIFGPINMGLCRTGNLLLGISVIPELILNFWALGLIPLAYVSAITMISRGEVHGKNKNALICGLGIYILIIALLLFIAFMEGNAGWIIIPFVGLFAYMILPPLIKALRLQQPQLIGKSVKAAVISMVILNASLAASFSGWWVGLCILILLPISLRLAKIFAVT</sequence>
<dbReference type="Gene3D" id="1.10.357.140">
    <property type="entry name" value="UbiA prenyltransferase"/>
    <property type="match status" value="1"/>
</dbReference>
<feature type="transmembrane region" description="Helical" evidence="6">
    <location>
        <begin position="53"/>
        <end position="74"/>
    </location>
</feature>
<reference evidence="7 8" key="1">
    <citation type="submission" date="2018-03" db="EMBL/GenBank/DDBJ databases">
        <title>Genomic Encyclopedia of Archaeal and Bacterial Type Strains, Phase II (KMG-II): from individual species to whole genera.</title>
        <authorList>
            <person name="Goeker M."/>
        </authorList>
    </citation>
    <scope>NUCLEOTIDE SEQUENCE [LARGE SCALE GENOMIC DNA]</scope>
    <source>
        <strain evidence="7 8">DSM 28057</strain>
    </source>
</reference>
<accession>A0A2P8E636</accession>
<dbReference type="GO" id="GO:0016765">
    <property type="term" value="F:transferase activity, transferring alkyl or aryl (other than methyl) groups"/>
    <property type="evidence" value="ECO:0007669"/>
    <property type="project" value="InterPro"/>
</dbReference>
<evidence type="ECO:0000313" key="8">
    <source>
        <dbReference type="Proteomes" id="UP000240708"/>
    </source>
</evidence>
<feature type="transmembrane region" description="Helical" evidence="6">
    <location>
        <begin position="280"/>
        <end position="298"/>
    </location>
</feature>
<protein>
    <submittedName>
        <fullName evidence="7">4-hydroxybenzoate polyprenyltransferase</fullName>
    </submittedName>
</protein>
<comment type="subcellular location">
    <subcellularLocation>
        <location evidence="1">Membrane</location>
        <topology evidence="1">Multi-pass membrane protein</topology>
    </subcellularLocation>
</comment>
<dbReference type="OrthoDB" id="2908954at2"/>
<dbReference type="InterPro" id="IPR044878">
    <property type="entry name" value="UbiA_sf"/>
</dbReference>
<comment type="caution">
    <text evidence="7">The sequence shown here is derived from an EMBL/GenBank/DDBJ whole genome shotgun (WGS) entry which is preliminary data.</text>
</comment>
<evidence type="ECO:0000256" key="3">
    <source>
        <dbReference type="ARBA" id="ARBA00022692"/>
    </source>
</evidence>
<gene>
    <name evidence="7" type="ORF">CLV48_10461</name>
</gene>
<evidence type="ECO:0000256" key="6">
    <source>
        <dbReference type="SAM" id="Phobius"/>
    </source>
</evidence>
<evidence type="ECO:0000313" key="7">
    <source>
        <dbReference type="EMBL" id="PSL04887.1"/>
    </source>
</evidence>
<dbReference type="InterPro" id="IPR050475">
    <property type="entry name" value="Prenyltransferase_related"/>
</dbReference>
<evidence type="ECO:0000256" key="1">
    <source>
        <dbReference type="ARBA" id="ARBA00004141"/>
    </source>
</evidence>
<dbReference type="Pfam" id="PF01040">
    <property type="entry name" value="UbiA"/>
    <property type="match status" value="1"/>
</dbReference>
<evidence type="ECO:0000256" key="4">
    <source>
        <dbReference type="ARBA" id="ARBA00022989"/>
    </source>
</evidence>
<keyword evidence="5 6" id="KW-0472">Membrane</keyword>
<keyword evidence="2" id="KW-1003">Cell membrane</keyword>
<name>A0A2P8E636_9BACT</name>
<dbReference type="NCBIfam" id="NF035940">
    <property type="entry name" value="prenyl_rel_EboC"/>
    <property type="match status" value="1"/>
</dbReference>
<dbReference type="RefSeq" id="WP_106566942.1">
    <property type="nucleotide sequence ID" value="NZ_JAUVYL010000127.1"/>
</dbReference>